<protein>
    <submittedName>
        <fullName evidence="2">Uncharacterized protein</fullName>
    </submittedName>
</protein>
<accession>A0AA38MBY9</accession>
<dbReference type="Proteomes" id="UP001168821">
    <property type="component" value="Unassembled WGS sequence"/>
</dbReference>
<evidence type="ECO:0000256" key="1">
    <source>
        <dbReference type="SAM" id="Phobius"/>
    </source>
</evidence>
<dbReference type="AlphaFoldDB" id="A0AA38MBY9"/>
<organism evidence="2 3">
    <name type="scientific">Zophobas morio</name>
    <dbReference type="NCBI Taxonomy" id="2755281"/>
    <lineage>
        <taxon>Eukaryota</taxon>
        <taxon>Metazoa</taxon>
        <taxon>Ecdysozoa</taxon>
        <taxon>Arthropoda</taxon>
        <taxon>Hexapoda</taxon>
        <taxon>Insecta</taxon>
        <taxon>Pterygota</taxon>
        <taxon>Neoptera</taxon>
        <taxon>Endopterygota</taxon>
        <taxon>Coleoptera</taxon>
        <taxon>Polyphaga</taxon>
        <taxon>Cucujiformia</taxon>
        <taxon>Tenebrionidae</taxon>
        <taxon>Zophobas</taxon>
    </lineage>
</organism>
<reference evidence="2" key="1">
    <citation type="journal article" date="2023" name="G3 (Bethesda)">
        <title>Whole genome assemblies of Zophobas morio and Tenebrio molitor.</title>
        <authorList>
            <person name="Kaur S."/>
            <person name="Stinson S.A."/>
            <person name="diCenzo G.C."/>
        </authorList>
    </citation>
    <scope>NUCLEOTIDE SEQUENCE</scope>
    <source>
        <strain evidence="2">QUZm001</strain>
    </source>
</reference>
<keyword evidence="3" id="KW-1185">Reference proteome</keyword>
<keyword evidence="1" id="KW-1133">Transmembrane helix</keyword>
<comment type="caution">
    <text evidence="2">The sequence shown here is derived from an EMBL/GenBank/DDBJ whole genome shotgun (WGS) entry which is preliminary data.</text>
</comment>
<evidence type="ECO:0000313" key="3">
    <source>
        <dbReference type="Proteomes" id="UP001168821"/>
    </source>
</evidence>
<name>A0AA38MBY9_9CUCU</name>
<dbReference type="EMBL" id="JALNTZ010000005">
    <property type="protein sequence ID" value="KAJ3650646.1"/>
    <property type="molecule type" value="Genomic_DNA"/>
</dbReference>
<feature type="transmembrane region" description="Helical" evidence="1">
    <location>
        <begin position="123"/>
        <end position="141"/>
    </location>
</feature>
<keyword evidence="1" id="KW-0812">Transmembrane</keyword>
<proteinExistence type="predicted"/>
<keyword evidence="1" id="KW-0472">Membrane</keyword>
<gene>
    <name evidence="2" type="ORF">Zmor_016732</name>
</gene>
<evidence type="ECO:0000313" key="2">
    <source>
        <dbReference type="EMBL" id="KAJ3650646.1"/>
    </source>
</evidence>
<sequence length="142" mass="15556">MDRLRRRAATVGHCFFRVRFMAANAARSIARGVRPRGPSNLLARGRIGAAAAANPAADHGAAWGGRGGAGNGAPGCWFVAAGERGWQHCGFERRDWTSTSAKVKLSDAHFYFLSIKIILVRSVKYEIISVFFTLFLFLLLFL</sequence>